<dbReference type="GO" id="GO:0004519">
    <property type="term" value="F:endonuclease activity"/>
    <property type="evidence" value="ECO:0007669"/>
    <property type="project" value="UniProtKB-KW"/>
</dbReference>
<feature type="non-terminal residue" evidence="1">
    <location>
        <position position="1"/>
    </location>
</feature>
<comment type="caution">
    <text evidence="1">The sequence shown here is derived from an EMBL/GenBank/DDBJ whole genome shotgun (WGS) entry which is preliminary data.</text>
</comment>
<name>A0ABS9MER6_9FIRM</name>
<keyword evidence="1" id="KW-0255">Endonuclease</keyword>
<protein>
    <submittedName>
        <fullName evidence="1">HNH endonuclease</fullName>
    </submittedName>
</protein>
<keyword evidence="1" id="KW-0378">Hydrolase</keyword>
<proteinExistence type="predicted"/>
<keyword evidence="1" id="KW-0540">Nuclease</keyword>
<gene>
    <name evidence="1" type="ORF">L0P79_20040</name>
</gene>
<dbReference type="EMBL" id="JAKNJB010000104">
    <property type="protein sequence ID" value="MCG4529309.1"/>
    <property type="molecule type" value="Genomic_DNA"/>
</dbReference>
<organism evidence="1 2">
    <name type="scientific">Intestinimonas massiliensis</name>
    <name type="common">ex Afouda et al. 2020</name>
    <dbReference type="NCBI Taxonomy" id="1673721"/>
    <lineage>
        <taxon>Bacteria</taxon>
        <taxon>Bacillati</taxon>
        <taxon>Bacillota</taxon>
        <taxon>Clostridia</taxon>
        <taxon>Eubacteriales</taxon>
        <taxon>Intestinimonas</taxon>
    </lineage>
</organism>
<accession>A0ABS9MER6</accession>
<keyword evidence="2" id="KW-1185">Reference proteome</keyword>
<dbReference type="Proteomes" id="UP001200313">
    <property type="component" value="Unassembled WGS sequence"/>
</dbReference>
<evidence type="ECO:0000313" key="1">
    <source>
        <dbReference type="EMBL" id="MCG4529309.1"/>
    </source>
</evidence>
<sequence length="210" mass="24177">HLESRKTGGNAPDDLVTVCDKCHKAFHAGLITDAKLKKRRRKSTRDAAFMGIMRKTLLQRLRAELPIPVVETRGYITKATRERLLKLPKSHTNDALAIAMGRHGFGIKEVTYMPQSDRIYQIKPVRHHNRQLHKAIPKKGGRRQRSQGPKYVQGFRRFDKVLYRGQECFIWGLRTRGYFQLKLLNGTKVHESAKASELILLEHRSGYLIA</sequence>
<evidence type="ECO:0000313" key="2">
    <source>
        <dbReference type="Proteomes" id="UP001200313"/>
    </source>
</evidence>
<reference evidence="1 2" key="1">
    <citation type="submission" date="2022-01" db="EMBL/GenBank/DDBJ databases">
        <title>Collection of gut derived symbiotic bacterial strains cultured from healthy donors.</title>
        <authorList>
            <person name="Lin H."/>
            <person name="Kohout C."/>
            <person name="Waligurski E."/>
            <person name="Pamer E.G."/>
        </authorList>
    </citation>
    <scope>NUCLEOTIDE SEQUENCE [LARGE SCALE GENOMIC DNA]</scope>
    <source>
        <strain evidence="1 2">DFI.3.7</strain>
    </source>
</reference>